<accession>A0A7J7P714</accession>
<reference evidence="1 2" key="1">
    <citation type="journal article" date="2020" name="IScience">
        <title>Genome Sequencing of the Endangered Kingdonia uniflora (Circaeasteraceae, Ranunculales) Reveals Potential Mechanisms of Evolutionary Specialization.</title>
        <authorList>
            <person name="Sun Y."/>
            <person name="Deng T."/>
            <person name="Zhang A."/>
            <person name="Moore M.J."/>
            <person name="Landis J.B."/>
            <person name="Lin N."/>
            <person name="Zhang H."/>
            <person name="Zhang X."/>
            <person name="Huang J."/>
            <person name="Zhang X."/>
            <person name="Sun H."/>
            <person name="Wang H."/>
        </authorList>
    </citation>
    <scope>NUCLEOTIDE SEQUENCE [LARGE SCALE GENOMIC DNA]</scope>
    <source>
        <strain evidence="1">TB1705</strain>
        <tissue evidence="1">Leaf</tissue>
    </source>
</reference>
<comment type="caution">
    <text evidence="1">The sequence shown here is derived from an EMBL/GenBank/DDBJ whole genome shotgun (WGS) entry which is preliminary data.</text>
</comment>
<dbReference type="Proteomes" id="UP000541444">
    <property type="component" value="Unassembled WGS sequence"/>
</dbReference>
<dbReference type="EMBL" id="JACGCM010000223">
    <property type="protein sequence ID" value="KAF6174978.1"/>
    <property type="molecule type" value="Genomic_DNA"/>
</dbReference>
<sequence>MVVKYVDEENTGSATSSGEISRSCYSFCMCPGRQVPFAIVACRFSVSITSNSMEMLNQCLLYPFNFNRKS</sequence>
<dbReference type="AlphaFoldDB" id="A0A7J7P714"/>
<evidence type="ECO:0000313" key="1">
    <source>
        <dbReference type="EMBL" id="KAF6174978.1"/>
    </source>
</evidence>
<name>A0A7J7P714_9MAGN</name>
<dbReference type="OrthoDB" id="2690153at2759"/>
<gene>
    <name evidence="1" type="ORF">GIB67_026466</name>
</gene>
<protein>
    <submittedName>
        <fullName evidence="1">Uncharacterized protein</fullName>
    </submittedName>
</protein>
<keyword evidence="2" id="KW-1185">Reference proteome</keyword>
<evidence type="ECO:0000313" key="2">
    <source>
        <dbReference type="Proteomes" id="UP000541444"/>
    </source>
</evidence>
<proteinExistence type="predicted"/>
<organism evidence="1 2">
    <name type="scientific">Kingdonia uniflora</name>
    <dbReference type="NCBI Taxonomy" id="39325"/>
    <lineage>
        <taxon>Eukaryota</taxon>
        <taxon>Viridiplantae</taxon>
        <taxon>Streptophyta</taxon>
        <taxon>Embryophyta</taxon>
        <taxon>Tracheophyta</taxon>
        <taxon>Spermatophyta</taxon>
        <taxon>Magnoliopsida</taxon>
        <taxon>Ranunculales</taxon>
        <taxon>Circaeasteraceae</taxon>
        <taxon>Kingdonia</taxon>
    </lineage>
</organism>